<keyword evidence="1" id="KW-0812">Transmembrane</keyword>
<dbReference type="AlphaFoldDB" id="A0ABD5ARV4"/>
<comment type="caution">
    <text evidence="2">The sequence shown here is derived from an EMBL/GenBank/DDBJ whole genome shotgun (WGS) entry which is preliminary data.</text>
</comment>
<evidence type="ECO:0000313" key="2">
    <source>
        <dbReference type="EMBL" id="MDP9805294.1"/>
    </source>
</evidence>
<dbReference type="Proteomes" id="UP001240164">
    <property type="component" value="Unassembled WGS sequence"/>
</dbReference>
<keyword evidence="1" id="KW-1133">Transmembrane helix</keyword>
<name>A0ABD5ARV4_ACICA</name>
<dbReference type="EMBL" id="JAUSQP010000009">
    <property type="protein sequence ID" value="MDP9805294.1"/>
    <property type="molecule type" value="Genomic_DNA"/>
</dbReference>
<proteinExistence type="predicted"/>
<feature type="transmembrane region" description="Helical" evidence="1">
    <location>
        <begin position="6"/>
        <end position="23"/>
    </location>
</feature>
<accession>A0ABD5ARV4</accession>
<dbReference type="RefSeq" id="WP_307013510.1">
    <property type="nucleotide sequence ID" value="NZ_JAUSQP010000009.1"/>
</dbReference>
<keyword evidence="1" id="KW-0472">Membrane</keyword>
<sequence>MLLFSNWIDVLFYNIVFYQYIFVKIKWHFYCRDILISILMICSEGEYGLGTAIAKA</sequence>
<evidence type="ECO:0000313" key="3">
    <source>
        <dbReference type="Proteomes" id="UP001240164"/>
    </source>
</evidence>
<protein>
    <submittedName>
        <fullName evidence="2">Uncharacterized protein</fullName>
    </submittedName>
</protein>
<reference evidence="2 3" key="1">
    <citation type="submission" date="2023-07" db="EMBL/GenBank/DDBJ databases">
        <title>Sorghum-associated microbial communities from plants grown in Nebraska, USA.</title>
        <authorList>
            <person name="Schachtman D."/>
        </authorList>
    </citation>
    <scope>NUCLEOTIDE SEQUENCE [LARGE SCALE GENOMIC DNA]</scope>
    <source>
        <strain evidence="2 3">CC146</strain>
    </source>
</reference>
<gene>
    <name evidence="2" type="ORF">J2771_003604</name>
</gene>
<organism evidence="2 3">
    <name type="scientific">Acinetobacter calcoaceticus</name>
    <dbReference type="NCBI Taxonomy" id="471"/>
    <lineage>
        <taxon>Bacteria</taxon>
        <taxon>Pseudomonadati</taxon>
        <taxon>Pseudomonadota</taxon>
        <taxon>Gammaproteobacteria</taxon>
        <taxon>Moraxellales</taxon>
        <taxon>Moraxellaceae</taxon>
        <taxon>Acinetobacter</taxon>
        <taxon>Acinetobacter calcoaceticus/baumannii complex</taxon>
    </lineage>
</organism>
<evidence type="ECO:0000256" key="1">
    <source>
        <dbReference type="SAM" id="Phobius"/>
    </source>
</evidence>